<feature type="coiled-coil region" evidence="2">
    <location>
        <begin position="32"/>
        <end position="73"/>
    </location>
</feature>
<evidence type="ECO:0000256" key="1">
    <source>
        <dbReference type="ARBA" id="ARBA00005788"/>
    </source>
</evidence>
<protein>
    <recommendedName>
        <fullName evidence="3">Mug135-like C-terminal domain-containing protein</fullName>
    </recommendedName>
</protein>
<comment type="similarity">
    <text evidence="1">Belongs to the UPF0612 family.</text>
</comment>
<evidence type="ECO:0000313" key="4">
    <source>
        <dbReference type="EMBL" id="THU89942.1"/>
    </source>
</evidence>
<keyword evidence="2" id="KW-0175">Coiled coil</keyword>
<gene>
    <name evidence="4" type="ORF">K435DRAFT_968891</name>
</gene>
<dbReference type="EMBL" id="ML179352">
    <property type="protein sequence ID" value="THU89942.1"/>
    <property type="molecule type" value="Genomic_DNA"/>
</dbReference>
<feature type="domain" description="Mug135-like C-terminal" evidence="3">
    <location>
        <begin position="77"/>
        <end position="158"/>
    </location>
</feature>
<sequence length="165" mass="18246">MPIAVPHDQADVVPAWFGPALETALAPIHALITGIEDRLIGVENRLTEVEDRLTEVEDRLTRVEENQRAMKRDLAISYNASAAEGHQFPFRVVSFPDGSDPVVDHGLPALVNTSVINRLSNTHTSTYYEKYILGDQYGNADATYDSKRFRIAVHIGCRVSILSSA</sequence>
<organism evidence="4 5">
    <name type="scientific">Dendrothele bispora (strain CBS 962.96)</name>
    <dbReference type="NCBI Taxonomy" id="1314807"/>
    <lineage>
        <taxon>Eukaryota</taxon>
        <taxon>Fungi</taxon>
        <taxon>Dikarya</taxon>
        <taxon>Basidiomycota</taxon>
        <taxon>Agaricomycotina</taxon>
        <taxon>Agaricomycetes</taxon>
        <taxon>Agaricomycetidae</taxon>
        <taxon>Agaricales</taxon>
        <taxon>Agaricales incertae sedis</taxon>
        <taxon>Dendrothele</taxon>
    </lineage>
</organism>
<accession>A0A4S8LL13</accession>
<dbReference type="InterPro" id="IPR013902">
    <property type="entry name" value="Mug135-like_C"/>
</dbReference>
<evidence type="ECO:0000313" key="5">
    <source>
        <dbReference type="Proteomes" id="UP000297245"/>
    </source>
</evidence>
<name>A0A4S8LL13_DENBC</name>
<dbReference type="AlphaFoldDB" id="A0A4S8LL13"/>
<evidence type="ECO:0000256" key="2">
    <source>
        <dbReference type="SAM" id="Coils"/>
    </source>
</evidence>
<proteinExistence type="inferred from homology"/>
<keyword evidence="5" id="KW-1185">Reference proteome</keyword>
<dbReference type="Pfam" id="PF08593">
    <property type="entry name" value="Mug135_C"/>
    <property type="match status" value="1"/>
</dbReference>
<dbReference type="Gene3D" id="1.20.5.1070">
    <property type="entry name" value="Head and neck region of the ectodomain of NDV fusion glycoprotein"/>
    <property type="match status" value="1"/>
</dbReference>
<reference evidence="4 5" key="1">
    <citation type="journal article" date="2019" name="Nat. Ecol. Evol.">
        <title>Megaphylogeny resolves global patterns of mushroom evolution.</title>
        <authorList>
            <person name="Varga T."/>
            <person name="Krizsan K."/>
            <person name="Foldi C."/>
            <person name="Dima B."/>
            <person name="Sanchez-Garcia M."/>
            <person name="Sanchez-Ramirez S."/>
            <person name="Szollosi G.J."/>
            <person name="Szarkandi J.G."/>
            <person name="Papp V."/>
            <person name="Albert L."/>
            <person name="Andreopoulos W."/>
            <person name="Angelini C."/>
            <person name="Antonin V."/>
            <person name="Barry K.W."/>
            <person name="Bougher N.L."/>
            <person name="Buchanan P."/>
            <person name="Buyck B."/>
            <person name="Bense V."/>
            <person name="Catcheside P."/>
            <person name="Chovatia M."/>
            <person name="Cooper J."/>
            <person name="Damon W."/>
            <person name="Desjardin D."/>
            <person name="Finy P."/>
            <person name="Geml J."/>
            <person name="Haridas S."/>
            <person name="Hughes K."/>
            <person name="Justo A."/>
            <person name="Karasinski D."/>
            <person name="Kautmanova I."/>
            <person name="Kiss B."/>
            <person name="Kocsube S."/>
            <person name="Kotiranta H."/>
            <person name="LaButti K.M."/>
            <person name="Lechner B.E."/>
            <person name="Liimatainen K."/>
            <person name="Lipzen A."/>
            <person name="Lukacs Z."/>
            <person name="Mihaltcheva S."/>
            <person name="Morgado L.N."/>
            <person name="Niskanen T."/>
            <person name="Noordeloos M.E."/>
            <person name="Ohm R.A."/>
            <person name="Ortiz-Santana B."/>
            <person name="Ovrebo C."/>
            <person name="Racz N."/>
            <person name="Riley R."/>
            <person name="Savchenko A."/>
            <person name="Shiryaev A."/>
            <person name="Soop K."/>
            <person name="Spirin V."/>
            <person name="Szebenyi C."/>
            <person name="Tomsovsky M."/>
            <person name="Tulloss R.E."/>
            <person name="Uehling J."/>
            <person name="Grigoriev I.V."/>
            <person name="Vagvolgyi C."/>
            <person name="Papp T."/>
            <person name="Martin F.M."/>
            <person name="Miettinen O."/>
            <person name="Hibbett D.S."/>
            <person name="Nagy L.G."/>
        </authorList>
    </citation>
    <scope>NUCLEOTIDE SEQUENCE [LARGE SCALE GENOMIC DNA]</scope>
    <source>
        <strain evidence="4 5">CBS 962.96</strain>
    </source>
</reference>
<dbReference type="OrthoDB" id="3230244at2759"/>
<evidence type="ECO:0000259" key="3">
    <source>
        <dbReference type="Pfam" id="PF08593"/>
    </source>
</evidence>
<dbReference type="Proteomes" id="UP000297245">
    <property type="component" value="Unassembled WGS sequence"/>
</dbReference>